<dbReference type="EMBL" id="QJKI01000006">
    <property type="protein sequence ID" value="PXX79520.1"/>
    <property type="molecule type" value="Genomic_DNA"/>
</dbReference>
<gene>
    <name evidence="1" type="ORF">DFR34_106156</name>
</gene>
<dbReference type="InterPro" id="IPR045372">
    <property type="entry name" value="YidB"/>
</dbReference>
<comment type="caution">
    <text evidence="1">The sequence shown here is derived from an EMBL/GenBank/DDBJ whole genome shotgun (WGS) entry which is preliminary data.</text>
</comment>
<organism evidence="1 2">
    <name type="scientific">Rivihabitans pingtungensis</name>
    <dbReference type="NCBI Taxonomy" id="1054498"/>
    <lineage>
        <taxon>Bacteria</taxon>
        <taxon>Pseudomonadati</taxon>
        <taxon>Pseudomonadota</taxon>
        <taxon>Betaproteobacteria</taxon>
        <taxon>Neisseriales</taxon>
        <taxon>Aquaspirillaceae</taxon>
        <taxon>Rivihabitans</taxon>
    </lineage>
</organism>
<dbReference type="AlphaFoldDB" id="A0A318KPE6"/>
<dbReference type="InterPro" id="IPR027405">
    <property type="entry name" value="YidB-like"/>
</dbReference>
<reference evidence="1 2" key="1">
    <citation type="submission" date="2018-05" db="EMBL/GenBank/DDBJ databases">
        <title>Genomic Encyclopedia of Type Strains, Phase IV (KMG-IV): sequencing the most valuable type-strain genomes for metagenomic binning, comparative biology and taxonomic classification.</title>
        <authorList>
            <person name="Goeker M."/>
        </authorList>
    </citation>
    <scope>NUCLEOTIDE SEQUENCE [LARGE SCALE GENOMIC DNA]</scope>
    <source>
        <strain evidence="1 2">DSM 29661</strain>
    </source>
</reference>
<protein>
    <submittedName>
        <fullName evidence="1">Uncharacterized protein DUF937</fullName>
    </submittedName>
</protein>
<sequence>MGLLDQLSDAISGGVQQLQDTVGQAGGALGDLLQNSGGIDGLVERFQQAGLGDTLQSWISQGENLPISAEQLQQVFSADTLNSLAEKAGIDPAQAGEWLSANLPEWVNQLTPNGSLSDLGGVFEQGVSAVKDFFSKF</sequence>
<name>A0A318KPE6_9NEIS</name>
<dbReference type="SUPFAM" id="SSF140804">
    <property type="entry name" value="YidB-like"/>
    <property type="match status" value="1"/>
</dbReference>
<evidence type="ECO:0000313" key="1">
    <source>
        <dbReference type="EMBL" id="PXX79520.1"/>
    </source>
</evidence>
<dbReference type="RefSeq" id="WP_110390429.1">
    <property type="nucleotide sequence ID" value="NZ_DAIPEO010000045.1"/>
</dbReference>
<evidence type="ECO:0000313" key="2">
    <source>
        <dbReference type="Proteomes" id="UP000247555"/>
    </source>
</evidence>
<proteinExistence type="predicted"/>
<accession>A0A318KPE6</accession>
<dbReference type="Proteomes" id="UP000247555">
    <property type="component" value="Unassembled WGS sequence"/>
</dbReference>
<keyword evidence="2" id="KW-1185">Reference proteome</keyword>
<dbReference type="Pfam" id="PF20159">
    <property type="entry name" value="YidB"/>
    <property type="match status" value="1"/>
</dbReference>
<dbReference type="Gene3D" id="1.10.10.690">
    <property type="entry name" value="YidB-like"/>
    <property type="match status" value="1"/>
</dbReference>
<dbReference type="OrthoDB" id="9795283at2"/>